<evidence type="ECO:0000256" key="1">
    <source>
        <dbReference type="ARBA" id="ARBA00022679"/>
    </source>
</evidence>
<proteinExistence type="predicted"/>
<dbReference type="EMBL" id="QYUK01000011">
    <property type="protein sequence ID" value="RJF89709.1"/>
    <property type="molecule type" value="Genomic_DNA"/>
</dbReference>
<accession>A0A418WIK6</accession>
<dbReference type="InterPro" id="IPR000182">
    <property type="entry name" value="GNAT_dom"/>
</dbReference>
<dbReference type="OrthoDB" id="9789603at2"/>
<keyword evidence="5" id="KW-1185">Reference proteome</keyword>
<dbReference type="InterPro" id="IPR050832">
    <property type="entry name" value="Bact_Acetyltransf"/>
</dbReference>
<dbReference type="PANTHER" id="PTHR43877:SF1">
    <property type="entry name" value="ACETYLTRANSFERASE"/>
    <property type="match status" value="1"/>
</dbReference>
<keyword evidence="2" id="KW-0012">Acyltransferase</keyword>
<dbReference type="GO" id="GO:0016747">
    <property type="term" value="F:acyltransferase activity, transferring groups other than amino-acyl groups"/>
    <property type="evidence" value="ECO:0007669"/>
    <property type="project" value="InterPro"/>
</dbReference>
<dbReference type="InterPro" id="IPR016181">
    <property type="entry name" value="Acyl_CoA_acyltransferase"/>
</dbReference>
<reference evidence="4 5" key="1">
    <citation type="submission" date="2018-09" db="EMBL/GenBank/DDBJ databases">
        <authorList>
            <person name="Zhu H."/>
        </authorList>
    </citation>
    <scope>NUCLEOTIDE SEQUENCE [LARGE SCALE GENOMIC DNA]</scope>
    <source>
        <strain evidence="4 5">K1W22B-8</strain>
    </source>
</reference>
<protein>
    <submittedName>
        <fullName evidence="4">GNAT family N-acetyltransferase</fullName>
    </submittedName>
</protein>
<gene>
    <name evidence="4" type="ORF">D3874_24330</name>
</gene>
<dbReference type="CDD" id="cd04301">
    <property type="entry name" value="NAT_SF"/>
    <property type="match status" value="1"/>
</dbReference>
<evidence type="ECO:0000256" key="2">
    <source>
        <dbReference type="ARBA" id="ARBA00023315"/>
    </source>
</evidence>
<evidence type="ECO:0000313" key="5">
    <source>
        <dbReference type="Proteomes" id="UP000284605"/>
    </source>
</evidence>
<name>A0A418WIK6_9PROT</name>
<comment type="caution">
    <text evidence="4">The sequence shown here is derived from an EMBL/GenBank/DDBJ whole genome shotgun (WGS) entry which is preliminary data.</text>
</comment>
<keyword evidence="1 4" id="KW-0808">Transferase</keyword>
<feature type="domain" description="N-acetyltransferase" evidence="3">
    <location>
        <begin position="3"/>
        <end position="146"/>
    </location>
</feature>
<evidence type="ECO:0000259" key="3">
    <source>
        <dbReference type="PROSITE" id="PS51186"/>
    </source>
</evidence>
<dbReference type="PANTHER" id="PTHR43877">
    <property type="entry name" value="AMINOALKYLPHOSPHONATE N-ACETYLTRANSFERASE-RELATED-RELATED"/>
    <property type="match status" value="1"/>
</dbReference>
<dbReference type="Gene3D" id="3.40.630.30">
    <property type="match status" value="2"/>
</dbReference>
<dbReference type="SUPFAM" id="SSF55729">
    <property type="entry name" value="Acyl-CoA N-acyltransferases (Nat)"/>
    <property type="match status" value="1"/>
</dbReference>
<dbReference type="PROSITE" id="PS51186">
    <property type="entry name" value="GNAT"/>
    <property type="match status" value="1"/>
</dbReference>
<dbReference type="Pfam" id="PF00583">
    <property type="entry name" value="Acetyltransf_1"/>
    <property type="match status" value="1"/>
</dbReference>
<organism evidence="4 5">
    <name type="scientific">Oleomonas cavernae</name>
    <dbReference type="NCBI Taxonomy" id="2320859"/>
    <lineage>
        <taxon>Bacteria</taxon>
        <taxon>Pseudomonadati</taxon>
        <taxon>Pseudomonadota</taxon>
        <taxon>Alphaproteobacteria</taxon>
        <taxon>Acetobacterales</taxon>
        <taxon>Acetobacteraceae</taxon>
        <taxon>Oleomonas</taxon>
    </lineage>
</organism>
<sequence>MDIEIRPLAEADLAAADRIFRLAFGTFVGLPEPSSFMGDAALIAPRWHADPQATLGAFRDGELVGSNFAANWGSFGFFGPLTIRPDLWDQGIARQLLERTMALFAAWGTRQLGLFTFPDSPKHHGFYGKFGFAVGALTPVMAKRVERADTAPWTTIAARPGSLAACRALAGAVYPGLDLTGEIAAVAAQKLGDTVLVHDGTELVAFAVCHAGAGTEAGSDTVYVKFGAAKPGAADAFDRLLAACEAYAHGLGATALMAGTNAARSRALALMEARGFKVAFEGVAMLRDGAAGYNRAECLVMDDWR</sequence>
<evidence type="ECO:0000313" key="4">
    <source>
        <dbReference type="EMBL" id="RJF89709.1"/>
    </source>
</evidence>
<dbReference type="AlphaFoldDB" id="A0A418WIK6"/>
<dbReference type="Proteomes" id="UP000284605">
    <property type="component" value="Unassembled WGS sequence"/>
</dbReference>
<dbReference type="RefSeq" id="WP_119781858.1">
    <property type="nucleotide sequence ID" value="NZ_QYUK01000011.1"/>
</dbReference>